<dbReference type="STRING" id="59922.P9303_07671"/>
<dbReference type="KEGG" id="pmf:P9303_07671"/>
<organism evidence="1 2">
    <name type="scientific">Prochlorococcus marinus (strain MIT 9303)</name>
    <dbReference type="NCBI Taxonomy" id="59922"/>
    <lineage>
        <taxon>Bacteria</taxon>
        <taxon>Bacillati</taxon>
        <taxon>Cyanobacteriota</taxon>
        <taxon>Cyanophyceae</taxon>
        <taxon>Synechococcales</taxon>
        <taxon>Prochlorococcaceae</taxon>
        <taxon>Prochlorococcus</taxon>
    </lineage>
</organism>
<evidence type="ECO:0000313" key="2">
    <source>
        <dbReference type="Proteomes" id="UP000002274"/>
    </source>
</evidence>
<protein>
    <submittedName>
        <fullName evidence="1">Uncharacterized protein</fullName>
    </submittedName>
</protein>
<dbReference type="Proteomes" id="UP000002274">
    <property type="component" value="Chromosome"/>
</dbReference>
<dbReference type="HOGENOM" id="CLU_3294876_0_0_3"/>
<dbReference type="EMBL" id="CP000554">
    <property type="protein sequence ID" value="ABM77518.1"/>
    <property type="molecule type" value="Genomic_DNA"/>
</dbReference>
<evidence type="ECO:0000313" key="1">
    <source>
        <dbReference type="EMBL" id="ABM77518.1"/>
    </source>
</evidence>
<gene>
    <name evidence="1" type="ordered locus">P9303_07671</name>
</gene>
<proteinExistence type="predicted"/>
<sequence>MVEEVKVTAVAKHGLLLKIKGLPYRLPIGSSPSPAKSIRQ</sequence>
<accession>A2C7Q8</accession>
<name>A2C7Q8_PROM3</name>
<dbReference type="AlphaFoldDB" id="A2C7Q8"/>
<reference evidence="1 2" key="1">
    <citation type="journal article" date="2007" name="PLoS Genet.">
        <title>Patterns and implications of gene gain and loss in the evolution of Prochlorococcus.</title>
        <authorList>
            <person name="Kettler G.C."/>
            <person name="Martiny A.C."/>
            <person name="Huang K."/>
            <person name="Zucker J."/>
            <person name="Coleman M.L."/>
            <person name="Rodrigue S."/>
            <person name="Chen F."/>
            <person name="Lapidus A."/>
            <person name="Ferriera S."/>
            <person name="Johnson J."/>
            <person name="Steglich C."/>
            <person name="Church G.M."/>
            <person name="Richardson P."/>
            <person name="Chisholm S.W."/>
        </authorList>
    </citation>
    <scope>NUCLEOTIDE SEQUENCE [LARGE SCALE GENOMIC DNA]</scope>
    <source>
        <strain evidence="1 2">MIT 9303</strain>
    </source>
</reference>